<dbReference type="GO" id="GO:0004497">
    <property type="term" value="F:monooxygenase activity"/>
    <property type="evidence" value="ECO:0007669"/>
    <property type="project" value="UniProtKB-KW"/>
</dbReference>
<name>A0A9N9MMX8_9CUCU</name>
<protein>
    <recommendedName>
        <fullName evidence="17">Cytochrome P450</fullName>
    </recommendedName>
</protein>
<dbReference type="InterPro" id="IPR001128">
    <property type="entry name" value="Cyt_P450"/>
</dbReference>
<evidence type="ECO:0000256" key="1">
    <source>
        <dbReference type="ARBA" id="ARBA00001971"/>
    </source>
</evidence>
<evidence type="ECO:0000256" key="14">
    <source>
        <dbReference type="RuleBase" id="RU000461"/>
    </source>
</evidence>
<evidence type="ECO:0000256" key="8">
    <source>
        <dbReference type="ARBA" id="ARBA00022848"/>
    </source>
</evidence>
<evidence type="ECO:0000256" key="13">
    <source>
        <dbReference type="PIRSR" id="PIRSR602401-1"/>
    </source>
</evidence>
<evidence type="ECO:0008006" key="17">
    <source>
        <dbReference type="Google" id="ProtNLM"/>
    </source>
</evidence>
<dbReference type="GO" id="GO:0005789">
    <property type="term" value="C:endoplasmic reticulum membrane"/>
    <property type="evidence" value="ECO:0007669"/>
    <property type="project" value="UniProtKB-SubCell"/>
</dbReference>
<evidence type="ECO:0000256" key="5">
    <source>
        <dbReference type="ARBA" id="ARBA00022617"/>
    </source>
</evidence>
<dbReference type="GO" id="GO:0016705">
    <property type="term" value="F:oxidoreductase activity, acting on paired donors, with incorporation or reduction of molecular oxygen"/>
    <property type="evidence" value="ECO:0007669"/>
    <property type="project" value="InterPro"/>
</dbReference>
<dbReference type="InterPro" id="IPR017972">
    <property type="entry name" value="Cyt_P450_CS"/>
</dbReference>
<dbReference type="GO" id="GO:0005506">
    <property type="term" value="F:iron ion binding"/>
    <property type="evidence" value="ECO:0007669"/>
    <property type="project" value="InterPro"/>
</dbReference>
<evidence type="ECO:0000256" key="11">
    <source>
        <dbReference type="ARBA" id="ARBA00023033"/>
    </source>
</evidence>
<gene>
    <name evidence="15" type="ORF">CEUTPL_LOCUS7560</name>
</gene>
<dbReference type="PANTHER" id="PTHR24292:SF100">
    <property type="entry name" value="CYTOCHROME P450 6A16, ISOFORM B-RELATED"/>
    <property type="match status" value="1"/>
</dbReference>
<dbReference type="PRINTS" id="PR00385">
    <property type="entry name" value="P450"/>
</dbReference>
<dbReference type="InterPro" id="IPR050476">
    <property type="entry name" value="Insect_CytP450_Detox"/>
</dbReference>
<dbReference type="OrthoDB" id="2789670at2759"/>
<reference evidence="15" key="1">
    <citation type="submission" date="2022-01" db="EMBL/GenBank/DDBJ databases">
        <authorList>
            <person name="King R."/>
        </authorList>
    </citation>
    <scope>NUCLEOTIDE SEQUENCE</scope>
</reference>
<evidence type="ECO:0000256" key="2">
    <source>
        <dbReference type="ARBA" id="ARBA00004174"/>
    </source>
</evidence>
<feature type="binding site" description="axial binding residue" evidence="13">
    <location>
        <position position="445"/>
    </location>
    <ligand>
        <name>heme</name>
        <dbReference type="ChEBI" id="CHEBI:30413"/>
    </ligand>
    <ligandPart>
        <name>Fe</name>
        <dbReference type="ChEBI" id="CHEBI:18248"/>
    </ligandPart>
</feature>
<evidence type="ECO:0000256" key="4">
    <source>
        <dbReference type="ARBA" id="ARBA00010617"/>
    </source>
</evidence>
<proteinExistence type="inferred from homology"/>
<dbReference type="PROSITE" id="PS00086">
    <property type="entry name" value="CYTOCHROME_P450"/>
    <property type="match status" value="1"/>
</dbReference>
<evidence type="ECO:0000313" key="15">
    <source>
        <dbReference type="EMBL" id="CAG9766993.1"/>
    </source>
</evidence>
<dbReference type="EMBL" id="OU892279">
    <property type="protein sequence ID" value="CAG9766993.1"/>
    <property type="molecule type" value="Genomic_DNA"/>
</dbReference>
<organism evidence="15 16">
    <name type="scientific">Ceutorhynchus assimilis</name>
    <name type="common">cabbage seed weevil</name>
    <dbReference type="NCBI Taxonomy" id="467358"/>
    <lineage>
        <taxon>Eukaryota</taxon>
        <taxon>Metazoa</taxon>
        <taxon>Ecdysozoa</taxon>
        <taxon>Arthropoda</taxon>
        <taxon>Hexapoda</taxon>
        <taxon>Insecta</taxon>
        <taxon>Pterygota</taxon>
        <taxon>Neoptera</taxon>
        <taxon>Endopterygota</taxon>
        <taxon>Coleoptera</taxon>
        <taxon>Polyphaga</taxon>
        <taxon>Cucujiformia</taxon>
        <taxon>Curculionidae</taxon>
        <taxon>Ceutorhynchinae</taxon>
        <taxon>Ceutorhynchus</taxon>
    </lineage>
</organism>
<keyword evidence="7" id="KW-0256">Endoplasmic reticulum</keyword>
<keyword evidence="5 13" id="KW-0349">Heme</keyword>
<evidence type="ECO:0000256" key="10">
    <source>
        <dbReference type="ARBA" id="ARBA00023004"/>
    </source>
</evidence>
<evidence type="ECO:0000256" key="12">
    <source>
        <dbReference type="ARBA" id="ARBA00023136"/>
    </source>
</evidence>
<keyword evidence="6 13" id="KW-0479">Metal-binding</keyword>
<accession>A0A9N9MMX8</accession>
<evidence type="ECO:0000256" key="6">
    <source>
        <dbReference type="ARBA" id="ARBA00022723"/>
    </source>
</evidence>
<dbReference type="InterPro" id="IPR002401">
    <property type="entry name" value="Cyt_P450_E_grp-I"/>
</dbReference>
<comment type="similarity">
    <text evidence="4 14">Belongs to the cytochrome P450 family.</text>
</comment>
<dbReference type="Gene3D" id="1.10.630.10">
    <property type="entry name" value="Cytochrome P450"/>
    <property type="match status" value="1"/>
</dbReference>
<keyword evidence="11 14" id="KW-0503">Monooxygenase</keyword>
<evidence type="ECO:0000256" key="9">
    <source>
        <dbReference type="ARBA" id="ARBA00023002"/>
    </source>
</evidence>
<dbReference type="CDD" id="cd11056">
    <property type="entry name" value="CYP6-like"/>
    <property type="match status" value="1"/>
</dbReference>
<dbReference type="Pfam" id="PF00067">
    <property type="entry name" value="p450"/>
    <property type="match status" value="1"/>
</dbReference>
<dbReference type="PRINTS" id="PR00463">
    <property type="entry name" value="EP450I"/>
</dbReference>
<dbReference type="PANTHER" id="PTHR24292">
    <property type="entry name" value="CYTOCHROME P450"/>
    <property type="match status" value="1"/>
</dbReference>
<keyword evidence="8" id="KW-0492">Microsome</keyword>
<dbReference type="InterPro" id="IPR036396">
    <property type="entry name" value="Cyt_P450_sf"/>
</dbReference>
<dbReference type="FunFam" id="1.10.630.10:FF:000042">
    <property type="entry name" value="Cytochrome P450"/>
    <property type="match status" value="1"/>
</dbReference>
<keyword evidence="16" id="KW-1185">Reference proteome</keyword>
<evidence type="ECO:0000256" key="7">
    <source>
        <dbReference type="ARBA" id="ARBA00022824"/>
    </source>
</evidence>
<keyword evidence="10 13" id="KW-0408">Iron</keyword>
<dbReference type="AlphaFoldDB" id="A0A9N9MMX8"/>
<comment type="cofactor">
    <cofactor evidence="1 13">
        <name>heme</name>
        <dbReference type="ChEBI" id="CHEBI:30413"/>
    </cofactor>
</comment>
<dbReference type="SUPFAM" id="SSF48264">
    <property type="entry name" value="Cytochrome P450"/>
    <property type="match status" value="1"/>
</dbReference>
<evidence type="ECO:0000256" key="3">
    <source>
        <dbReference type="ARBA" id="ARBA00004406"/>
    </source>
</evidence>
<sequence length="508" mass="59390">MWWWALLLVLLVFIITFYKSCFSYFKNRGIPYLKPSIPFGNATDFFLDKVSFGALFRDWYLEIKKNNWPIGGAFFCGKPVYIPVDNEIIKKILVSDFLIFPNHGLYIDEKVEPLSGHLFNMEGYKWKNLRAKLPSAFTAAKMRRNVVIMEGFTRELVKRLDQNQSLDIKDVLSRFSIDVISACAFGLQSKTLENQNEELIGHSRAFFDVQWSRTKNTLVVLIPRYILSFFRFKLFPKETSNFFLNLFRSVKEQRQEETTKRNDLAELLLDLCDKTKDHSDFSGKGKMEALSFNEIAAQMYFFFEAGFETSSSTLTWILYELAANPNIQNRLRQEINEILQKYNGQIVYDAINEMEYLDRVFDETLRKYTIFSILPRVCIKNWAIPGTNLKIDEDSFVMISNYGIHHDPEYYPEPMKFDPERFTSENKAKRPYCSYLPFGEGPRICVGKRFGIWQTKVGLVAILRSFNVTLSQKMKMPLTFETAGFVLKAKGDIWLDFEKVNNNNDKFI</sequence>
<comment type="subcellular location">
    <subcellularLocation>
        <location evidence="3">Endoplasmic reticulum membrane</location>
        <topology evidence="3">Peripheral membrane protein</topology>
    </subcellularLocation>
    <subcellularLocation>
        <location evidence="2">Microsome membrane</location>
        <topology evidence="2">Peripheral membrane protein</topology>
    </subcellularLocation>
</comment>
<keyword evidence="9 14" id="KW-0560">Oxidoreductase</keyword>
<evidence type="ECO:0000313" key="16">
    <source>
        <dbReference type="Proteomes" id="UP001152799"/>
    </source>
</evidence>
<keyword evidence="12" id="KW-0472">Membrane</keyword>
<dbReference type="GO" id="GO:0020037">
    <property type="term" value="F:heme binding"/>
    <property type="evidence" value="ECO:0007669"/>
    <property type="project" value="InterPro"/>
</dbReference>
<dbReference type="Proteomes" id="UP001152799">
    <property type="component" value="Chromosome 3"/>
</dbReference>